<gene>
    <name evidence="1" type="ORF">V5799_004704</name>
</gene>
<dbReference type="Proteomes" id="UP001321473">
    <property type="component" value="Unassembled WGS sequence"/>
</dbReference>
<comment type="caution">
    <text evidence="1">The sequence shown here is derived from an EMBL/GenBank/DDBJ whole genome shotgun (WGS) entry which is preliminary data.</text>
</comment>
<dbReference type="AlphaFoldDB" id="A0AAQ4D5C6"/>
<evidence type="ECO:0000313" key="2">
    <source>
        <dbReference type="Proteomes" id="UP001321473"/>
    </source>
</evidence>
<organism evidence="1 2">
    <name type="scientific">Amblyomma americanum</name>
    <name type="common">Lone star tick</name>
    <dbReference type="NCBI Taxonomy" id="6943"/>
    <lineage>
        <taxon>Eukaryota</taxon>
        <taxon>Metazoa</taxon>
        <taxon>Ecdysozoa</taxon>
        <taxon>Arthropoda</taxon>
        <taxon>Chelicerata</taxon>
        <taxon>Arachnida</taxon>
        <taxon>Acari</taxon>
        <taxon>Parasitiformes</taxon>
        <taxon>Ixodida</taxon>
        <taxon>Ixodoidea</taxon>
        <taxon>Ixodidae</taxon>
        <taxon>Amblyomminae</taxon>
        <taxon>Amblyomma</taxon>
    </lineage>
</organism>
<evidence type="ECO:0000313" key="1">
    <source>
        <dbReference type="EMBL" id="KAK8757666.1"/>
    </source>
</evidence>
<name>A0AAQ4D5C6_AMBAM</name>
<keyword evidence="2" id="KW-1185">Reference proteome</keyword>
<protein>
    <submittedName>
        <fullName evidence="1">Uncharacterized protein</fullName>
    </submittedName>
</protein>
<accession>A0AAQ4D5C6</accession>
<dbReference type="EMBL" id="JARKHS020034978">
    <property type="protein sequence ID" value="KAK8757666.1"/>
    <property type="molecule type" value="Genomic_DNA"/>
</dbReference>
<proteinExistence type="predicted"/>
<sequence length="88" mass="9661">MSHSHCHFSKQLRVRPGDFQQPEELYEGCGCVLCGDQDSSVLKESASRPLPGGRHVLLVPQAAGTSLLPRHSLLPLLLPHLLELATQR</sequence>
<reference evidence="1 2" key="1">
    <citation type="journal article" date="2023" name="Arcadia Sci">
        <title>De novo assembly of a long-read Amblyomma americanum tick genome.</title>
        <authorList>
            <person name="Chou S."/>
            <person name="Poskanzer K.E."/>
            <person name="Rollins M."/>
            <person name="Thuy-Boun P.S."/>
        </authorList>
    </citation>
    <scope>NUCLEOTIDE SEQUENCE [LARGE SCALE GENOMIC DNA]</scope>
    <source>
        <strain evidence="1">F_SG_1</strain>
        <tissue evidence="1">Salivary glands</tissue>
    </source>
</reference>